<organism evidence="2 3">
    <name type="scientific">Pyrenophora seminiperda CCB06</name>
    <dbReference type="NCBI Taxonomy" id="1302712"/>
    <lineage>
        <taxon>Eukaryota</taxon>
        <taxon>Fungi</taxon>
        <taxon>Dikarya</taxon>
        <taxon>Ascomycota</taxon>
        <taxon>Pezizomycotina</taxon>
        <taxon>Dothideomycetes</taxon>
        <taxon>Pleosporomycetidae</taxon>
        <taxon>Pleosporales</taxon>
        <taxon>Pleosporineae</taxon>
        <taxon>Pleosporaceae</taxon>
        <taxon>Pyrenophora</taxon>
    </lineage>
</organism>
<name>A0A3M7M1X1_9PLEO</name>
<feature type="transmembrane region" description="Helical" evidence="1">
    <location>
        <begin position="261"/>
        <end position="283"/>
    </location>
</feature>
<dbReference type="EMBL" id="KE747816">
    <property type="protein sequence ID" value="RMZ68438.1"/>
    <property type="molecule type" value="Genomic_DNA"/>
</dbReference>
<dbReference type="Proteomes" id="UP000265663">
    <property type="component" value="Unassembled WGS sequence"/>
</dbReference>
<dbReference type="AlphaFoldDB" id="A0A3M7M1X1"/>
<keyword evidence="3" id="KW-1185">Reference proteome</keyword>
<evidence type="ECO:0000256" key="1">
    <source>
        <dbReference type="SAM" id="Phobius"/>
    </source>
</evidence>
<keyword evidence="1" id="KW-0812">Transmembrane</keyword>
<protein>
    <submittedName>
        <fullName evidence="2">Pfs domain-containing</fullName>
    </submittedName>
</protein>
<sequence length="330" mass="37103">MAFVCEALAAHHQAGKAIGVTNIFYGTGWRLMLCIRGAHRLGLLISRMSPLYLVWRIIWGVASLVAHRGFNIKDFYDNRPFRNIISRTWINLLCTTGVSGWPLFWYLYFFYAEDQADFLNDYRQAWDIQPGYDREIVLFVDNGERVLVPLSTAATDKEILEQLRIFYDLTRTGGGIFELFGAKSSQRIDIVELQDHAVGDRHVPPLELGLHGPYSRHIHYFRDPSHIEGSAIKTRLVRERVLTVAGQHTCALNIVRSWDPYATSLIVLFPVAVSLGVSITWSVVANVHFGADAQASTQTGFTIGSYVITAGTLLIALVAFLDTKVKDGER</sequence>
<feature type="transmembrane region" description="Helical" evidence="1">
    <location>
        <begin position="303"/>
        <end position="321"/>
    </location>
</feature>
<evidence type="ECO:0000313" key="3">
    <source>
        <dbReference type="Proteomes" id="UP000265663"/>
    </source>
</evidence>
<gene>
    <name evidence="2" type="ORF">GMOD_00008140</name>
</gene>
<feature type="transmembrane region" description="Helical" evidence="1">
    <location>
        <begin position="90"/>
        <end position="111"/>
    </location>
</feature>
<proteinExistence type="predicted"/>
<keyword evidence="1" id="KW-1133">Transmembrane helix</keyword>
<keyword evidence="1" id="KW-0472">Membrane</keyword>
<dbReference type="OrthoDB" id="5154014at2759"/>
<accession>A0A3M7M1X1</accession>
<evidence type="ECO:0000313" key="2">
    <source>
        <dbReference type="EMBL" id="RMZ68438.1"/>
    </source>
</evidence>
<reference evidence="2 3" key="1">
    <citation type="journal article" date="2014" name="PLoS ONE">
        <title>De novo Genome Assembly of the Fungal Plant Pathogen Pyrenophora semeniperda.</title>
        <authorList>
            <person name="Soliai M.M."/>
            <person name="Meyer S.E."/>
            <person name="Udall J.A."/>
            <person name="Elzinga D.E."/>
            <person name="Hermansen R.A."/>
            <person name="Bodily P.M."/>
            <person name="Hart A.A."/>
            <person name="Coleman C.E."/>
        </authorList>
    </citation>
    <scope>NUCLEOTIDE SEQUENCE [LARGE SCALE GENOMIC DNA]</scope>
    <source>
        <strain evidence="2 3">CCB06</strain>
        <tissue evidence="2">Mycelium</tissue>
    </source>
</reference>